<dbReference type="AlphaFoldDB" id="A0A9D2BV80"/>
<dbReference type="PROSITE" id="PS50893">
    <property type="entry name" value="ABC_TRANSPORTER_2"/>
    <property type="match status" value="1"/>
</dbReference>
<dbReference type="GO" id="GO:0016887">
    <property type="term" value="F:ATP hydrolysis activity"/>
    <property type="evidence" value="ECO:0007669"/>
    <property type="project" value="InterPro"/>
</dbReference>
<reference evidence="5" key="2">
    <citation type="submission" date="2021-04" db="EMBL/GenBank/DDBJ databases">
        <authorList>
            <person name="Gilroy R."/>
        </authorList>
    </citation>
    <scope>NUCLEOTIDE SEQUENCE</scope>
    <source>
        <strain evidence="5">ChiHecec2B26-7398</strain>
    </source>
</reference>
<comment type="caution">
    <text evidence="5">The sequence shown here is derived from an EMBL/GenBank/DDBJ whole genome shotgun (WGS) entry which is preliminary data.</text>
</comment>
<sequence>MEIITVQNLTKVFTYAAKEKGLKGSLRDLFARKTLQKTAVENVSFTVQKGEAVGLLGPNGAGKTTTLKMLSGILYPTSGSATVAGYVPWQRQRAYQRRFAIVMGQKSQLWPDLPAVDTFELNRRIYEVDVDAYRRTLDELTDLLDVRSLLQVQVRRLSLGERMKMELIAALLHRPEILYLDEPTIGLDILSQRSIRDFLKYYNEQTRTTLLLTSHYTADIEALCPRSIIINHGSVVFDGPLAEVSEVFGHKKLVALKAQRDLTAAELTAFGTVRACQHNTALLEVERDGLQPCLQQLFGALPVVDLDVKDIPLEEGIAYFYQKAGVSAP</sequence>
<gene>
    <name evidence="5" type="ORF">H9846_04375</name>
</gene>
<keyword evidence="3 5" id="KW-0067">ATP-binding</keyword>
<proteinExistence type="predicted"/>
<dbReference type="EMBL" id="DXEI01000069">
    <property type="protein sequence ID" value="HIX94674.1"/>
    <property type="molecule type" value="Genomic_DNA"/>
</dbReference>
<dbReference type="InterPro" id="IPR050763">
    <property type="entry name" value="ABC_transporter_ATP-binding"/>
</dbReference>
<keyword evidence="2" id="KW-0547">Nucleotide-binding</keyword>
<dbReference type="SUPFAM" id="SSF52540">
    <property type="entry name" value="P-loop containing nucleoside triphosphate hydrolases"/>
    <property type="match status" value="1"/>
</dbReference>
<dbReference type="SMART" id="SM00382">
    <property type="entry name" value="AAA"/>
    <property type="match status" value="1"/>
</dbReference>
<protein>
    <submittedName>
        <fullName evidence="5">ATP-binding cassette domain-containing protein</fullName>
    </submittedName>
</protein>
<reference evidence="5" key="1">
    <citation type="journal article" date="2021" name="PeerJ">
        <title>Extensive microbial diversity within the chicken gut microbiome revealed by metagenomics and culture.</title>
        <authorList>
            <person name="Gilroy R."/>
            <person name="Ravi A."/>
            <person name="Getino M."/>
            <person name="Pursley I."/>
            <person name="Horton D.L."/>
            <person name="Alikhan N.F."/>
            <person name="Baker D."/>
            <person name="Gharbi K."/>
            <person name="Hall N."/>
            <person name="Watson M."/>
            <person name="Adriaenssens E.M."/>
            <person name="Foster-Nyarko E."/>
            <person name="Jarju S."/>
            <person name="Secka A."/>
            <person name="Antonio M."/>
            <person name="Oren A."/>
            <person name="Chaudhuri R.R."/>
            <person name="La Ragione R."/>
            <person name="Hildebrand F."/>
            <person name="Pallen M.J."/>
        </authorList>
    </citation>
    <scope>NUCLEOTIDE SEQUENCE</scope>
    <source>
        <strain evidence="5">ChiHecec2B26-7398</strain>
    </source>
</reference>
<dbReference type="PANTHER" id="PTHR42711:SF4">
    <property type="entry name" value="ABC TRANSPORTER RELATED"/>
    <property type="match status" value="1"/>
</dbReference>
<dbReference type="PANTHER" id="PTHR42711">
    <property type="entry name" value="ABC TRANSPORTER ATP-BINDING PROTEIN"/>
    <property type="match status" value="1"/>
</dbReference>
<evidence type="ECO:0000256" key="3">
    <source>
        <dbReference type="ARBA" id="ARBA00022840"/>
    </source>
</evidence>
<dbReference type="PROSITE" id="PS00211">
    <property type="entry name" value="ABC_TRANSPORTER_1"/>
    <property type="match status" value="1"/>
</dbReference>
<accession>A0A9D2BV80</accession>
<evidence type="ECO:0000256" key="2">
    <source>
        <dbReference type="ARBA" id="ARBA00022741"/>
    </source>
</evidence>
<dbReference type="InterPro" id="IPR003593">
    <property type="entry name" value="AAA+_ATPase"/>
</dbReference>
<dbReference type="InterPro" id="IPR017871">
    <property type="entry name" value="ABC_transporter-like_CS"/>
</dbReference>
<feature type="domain" description="ABC transporter" evidence="4">
    <location>
        <begin position="24"/>
        <end position="257"/>
    </location>
</feature>
<evidence type="ECO:0000259" key="4">
    <source>
        <dbReference type="PROSITE" id="PS50893"/>
    </source>
</evidence>
<evidence type="ECO:0000313" key="6">
    <source>
        <dbReference type="Proteomes" id="UP000886751"/>
    </source>
</evidence>
<evidence type="ECO:0000313" key="5">
    <source>
        <dbReference type="EMBL" id="HIX94674.1"/>
    </source>
</evidence>
<keyword evidence="1" id="KW-0813">Transport</keyword>
<dbReference type="InterPro" id="IPR027417">
    <property type="entry name" value="P-loop_NTPase"/>
</dbReference>
<dbReference type="GO" id="GO:0005524">
    <property type="term" value="F:ATP binding"/>
    <property type="evidence" value="ECO:0007669"/>
    <property type="project" value="UniProtKB-KW"/>
</dbReference>
<name>A0A9D2BV80_9FIRM</name>
<organism evidence="5 6">
    <name type="scientific">Candidatus Gemmiger excrementipullorum</name>
    <dbReference type="NCBI Taxonomy" id="2838610"/>
    <lineage>
        <taxon>Bacteria</taxon>
        <taxon>Bacillati</taxon>
        <taxon>Bacillota</taxon>
        <taxon>Clostridia</taxon>
        <taxon>Eubacteriales</taxon>
        <taxon>Gemmiger</taxon>
    </lineage>
</organism>
<dbReference type="Proteomes" id="UP000886751">
    <property type="component" value="Unassembled WGS sequence"/>
</dbReference>
<evidence type="ECO:0000256" key="1">
    <source>
        <dbReference type="ARBA" id="ARBA00022448"/>
    </source>
</evidence>
<dbReference type="InterPro" id="IPR003439">
    <property type="entry name" value="ABC_transporter-like_ATP-bd"/>
</dbReference>
<dbReference type="Gene3D" id="3.40.50.300">
    <property type="entry name" value="P-loop containing nucleotide triphosphate hydrolases"/>
    <property type="match status" value="1"/>
</dbReference>
<dbReference type="Pfam" id="PF00005">
    <property type="entry name" value="ABC_tran"/>
    <property type="match status" value="1"/>
</dbReference>